<organism evidence="2 3">
    <name type="scientific">Malus baccata</name>
    <name type="common">Siberian crab apple</name>
    <name type="synonym">Pyrus baccata</name>
    <dbReference type="NCBI Taxonomy" id="106549"/>
    <lineage>
        <taxon>Eukaryota</taxon>
        <taxon>Viridiplantae</taxon>
        <taxon>Streptophyta</taxon>
        <taxon>Embryophyta</taxon>
        <taxon>Tracheophyta</taxon>
        <taxon>Spermatophyta</taxon>
        <taxon>Magnoliopsida</taxon>
        <taxon>eudicotyledons</taxon>
        <taxon>Gunneridae</taxon>
        <taxon>Pentapetalae</taxon>
        <taxon>rosids</taxon>
        <taxon>fabids</taxon>
        <taxon>Rosales</taxon>
        <taxon>Rosaceae</taxon>
        <taxon>Amygdaloideae</taxon>
        <taxon>Maleae</taxon>
        <taxon>Malus</taxon>
    </lineage>
</organism>
<name>A0A540KZQ4_MALBA</name>
<feature type="transmembrane region" description="Helical" evidence="1">
    <location>
        <begin position="12"/>
        <end position="35"/>
    </location>
</feature>
<feature type="transmembrane region" description="Helical" evidence="1">
    <location>
        <begin position="55"/>
        <end position="76"/>
    </location>
</feature>
<proteinExistence type="predicted"/>
<sequence>MMKLGMQAKTGGTLVEFASATLMILYKRIAVILMHRLHQTAATSKSSTDRNWLKGSLVLLGVVILGLVIYVQTVLVRTRGAVFMTAFRPLSTIVAAVL</sequence>
<keyword evidence="1" id="KW-0472">Membrane</keyword>
<keyword evidence="1" id="KW-0812">Transmembrane</keyword>
<dbReference type="Proteomes" id="UP000315295">
    <property type="component" value="Unassembled WGS sequence"/>
</dbReference>
<reference evidence="2 3" key="1">
    <citation type="journal article" date="2019" name="G3 (Bethesda)">
        <title>Sequencing of a Wild Apple (Malus baccata) Genome Unravels the Differences Between Cultivated and Wild Apple Species Regarding Disease Resistance and Cold Tolerance.</title>
        <authorList>
            <person name="Chen X."/>
        </authorList>
    </citation>
    <scope>NUCLEOTIDE SEQUENCE [LARGE SCALE GENOMIC DNA]</scope>
    <source>
        <strain evidence="3">cv. Shandingzi</strain>
        <tissue evidence="2">Leaves</tissue>
    </source>
</reference>
<evidence type="ECO:0008006" key="4">
    <source>
        <dbReference type="Google" id="ProtNLM"/>
    </source>
</evidence>
<evidence type="ECO:0000313" key="3">
    <source>
        <dbReference type="Proteomes" id="UP000315295"/>
    </source>
</evidence>
<keyword evidence="3" id="KW-1185">Reference proteome</keyword>
<protein>
    <recommendedName>
        <fullName evidence="4">WAT1-related protein</fullName>
    </recommendedName>
</protein>
<evidence type="ECO:0000256" key="1">
    <source>
        <dbReference type="SAM" id="Phobius"/>
    </source>
</evidence>
<gene>
    <name evidence="2" type="ORF">C1H46_034919</name>
</gene>
<dbReference type="AlphaFoldDB" id="A0A540KZQ4"/>
<dbReference type="EMBL" id="VIEB01000853">
    <property type="protein sequence ID" value="TQD79559.1"/>
    <property type="molecule type" value="Genomic_DNA"/>
</dbReference>
<evidence type="ECO:0000313" key="2">
    <source>
        <dbReference type="EMBL" id="TQD79559.1"/>
    </source>
</evidence>
<comment type="caution">
    <text evidence="2">The sequence shown here is derived from an EMBL/GenBank/DDBJ whole genome shotgun (WGS) entry which is preliminary data.</text>
</comment>
<accession>A0A540KZQ4</accession>
<keyword evidence="1" id="KW-1133">Transmembrane helix</keyword>